<evidence type="ECO:0000313" key="1">
    <source>
        <dbReference type="EMBL" id="MEA5446317.1"/>
    </source>
</evidence>
<protein>
    <recommendedName>
        <fullName evidence="3">ParB/Sulfiredoxin domain-containing protein</fullName>
    </recommendedName>
</protein>
<keyword evidence="2" id="KW-1185">Reference proteome</keyword>
<name>A0AAP6JH03_9GAMM</name>
<accession>A0AAP6JH03</accession>
<dbReference type="AlphaFoldDB" id="A0AAP6JH03"/>
<organism evidence="1 2">
    <name type="scientific">Natronospira elongata</name>
    <dbReference type="NCBI Taxonomy" id="3110268"/>
    <lineage>
        <taxon>Bacteria</taxon>
        <taxon>Pseudomonadati</taxon>
        <taxon>Pseudomonadota</taxon>
        <taxon>Gammaproteobacteria</taxon>
        <taxon>Natronospirales</taxon>
        <taxon>Natronospiraceae</taxon>
        <taxon>Natronospira</taxon>
    </lineage>
</organism>
<proteinExistence type="predicted"/>
<dbReference type="Proteomes" id="UP001302316">
    <property type="component" value="Unassembled WGS sequence"/>
</dbReference>
<sequence>MMLDNDQWLDVATKNWEQAAKNYGEIIPPPGRYFYIDPMSVHFHCSYHIKTKRKYGSKLYDWGRVISGNWDLDRREKYRTDWLRGELRKRFYIGLRWEETELWQHKCQVIQAKGMIDGCKNVDQLKKRYERLDVLFHQIKGAGALLSAEERGAKVSDDLFVSVARDGCHLFAVGGSHRLAIAQVLKLERIPVRVLSRHEQCVRHQWSS</sequence>
<comment type="caution">
    <text evidence="1">The sequence shown here is derived from an EMBL/GenBank/DDBJ whole genome shotgun (WGS) entry which is preliminary data.</text>
</comment>
<dbReference type="EMBL" id="JAYGII010000027">
    <property type="protein sequence ID" value="MEA5446317.1"/>
    <property type="molecule type" value="Genomic_DNA"/>
</dbReference>
<dbReference type="RefSeq" id="WP_346052464.1">
    <property type="nucleotide sequence ID" value="NZ_JAYGII010000027.1"/>
</dbReference>
<gene>
    <name evidence="1" type="ORF">VCB98_10845</name>
</gene>
<evidence type="ECO:0008006" key="3">
    <source>
        <dbReference type="Google" id="ProtNLM"/>
    </source>
</evidence>
<reference evidence="1 2" key="1">
    <citation type="submission" date="2023-12" db="EMBL/GenBank/DDBJ databases">
        <title>Whole-genome sequencing of halo(alkali)philic microorganisms from hypersaline lakes.</title>
        <authorList>
            <person name="Sorokin D.Y."/>
            <person name="Merkel A.Y."/>
            <person name="Messina E."/>
            <person name="Yakimov M."/>
        </authorList>
    </citation>
    <scope>NUCLEOTIDE SEQUENCE [LARGE SCALE GENOMIC DNA]</scope>
    <source>
        <strain evidence="1 2">AB-CW1</strain>
    </source>
</reference>
<evidence type="ECO:0000313" key="2">
    <source>
        <dbReference type="Proteomes" id="UP001302316"/>
    </source>
</evidence>